<accession>A0A1B0AHQ9</accession>
<dbReference type="Proteomes" id="UP000092445">
    <property type="component" value="Unassembled WGS sequence"/>
</dbReference>
<evidence type="ECO:0000313" key="2">
    <source>
        <dbReference type="EnsemblMetazoa" id="GPAI046166-PA"/>
    </source>
</evidence>
<sequence>MTSWSMMIQHYHYHVYHDDDDDDDDDDRDGNLLDHRLVKTVPLNTRYVDVIVDVVVVVEQVVIVMMVVVMIIMFYKIIITNVRLLRVMAWSGAERYINFAFVIC</sequence>
<protein>
    <submittedName>
        <fullName evidence="2">Uncharacterized protein</fullName>
    </submittedName>
</protein>
<evidence type="ECO:0000313" key="3">
    <source>
        <dbReference type="Proteomes" id="UP000092445"/>
    </source>
</evidence>
<evidence type="ECO:0000256" key="1">
    <source>
        <dbReference type="SAM" id="Phobius"/>
    </source>
</evidence>
<feature type="transmembrane region" description="Helical" evidence="1">
    <location>
        <begin position="50"/>
        <end position="78"/>
    </location>
</feature>
<keyword evidence="3" id="KW-1185">Reference proteome</keyword>
<organism evidence="2 3">
    <name type="scientific">Glossina pallidipes</name>
    <name type="common">Tsetse fly</name>
    <dbReference type="NCBI Taxonomy" id="7398"/>
    <lineage>
        <taxon>Eukaryota</taxon>
        <taxon>Metazoa</taxon>
        <taxon>Ecdysozoa</taxon>
        <taxon>Arthropoda</taxon>
        <taxon>Hexapoda</taxon>
        <taxon>Insecta</taxon>
        <taxon>Pterygota</taxon>
        <taxon>Neoptera</taxon>
        <taxon>Endopterygota</taxon>
        <taxon>Diptera</taxon>
        <taxon>Brachycera</taxon>
        <taxon>Muscomorpha</taxon>
        <taxon>Hippoboscoidea</taxon>
        <taxon>Glossinidae</taxon>
        <taxon>Glossina</taxon>
    </lineage>
</organism>
<name>A0A1B0AHQ9_GLOPL</name>
<reference evidence="2" key="2">
    <citation type="submission" date="2020-05" db="UniProtKB">
        <authorList>
            <consortium name="EnsemblMetazoa"/>
        </authorList>
    </citation>
    <scope>IDENTIFICATION</scope>
    <source>
        <strain evidence="2">IAEA</strain>
    </source>
</reference>
<dbReference type="AlphaFoldDB" id="A0A1B0AHQ9"/>
<keyword evidence="1" id="KW-1133">Transmembrane helix</keyword>
<proteinExistence type="predicted"/>
<keyword evidence="1" id="KW-0472">Membrane</keyword>
<dbReference type="VEuPathDB" id="VectorBase:GPAI046166"/>
<dbReference type="EnsemblMetazoa" id="GPAI046166-RA">
    <property type="protein sequence ID" value="GPAI046166-PA"/>
    <property type="gene ID" value="GPAI046166"/>
</dbReference>
<reference evidence="3" key="1">
    <citation type="submission" date="2014-03" db="EMBL/GenBank/DDBJ databases">
        <authorList>
            <person name="Aksoy S."/>
            <person name="Warren W."/>
            <person name="Wilson R.K."/>
        </authorList>
    </citation>
    <scope>NUCLEOTIDE SEQUENCE [LARGE SCALE GENOMIC DNA]</scope>
    <source>
        <strain evidence="3">IAEA</strain>
    </source>
</reference>
<keyword evidence="1" id="KW-0812">Transmembrane</keyword>